<dbReference type="EMBL" id="BAAACI010000001">
    <property type="protein sequence ID" value="GAA0766196.1"/>
    <property type="molecule type" value="Genomic_DNA"/>
</dbReference>
<proteinExistence type="predicted"/>
<name>A0ABP3VRV4_CLOSU</name>
<organism evidence="1 2">
    <name type="scientific">Clostridium subterminale</name>
    <dbReference type="NCBI Taxonomy" id="1550"/>
    <lineage>
        <taxon>Bacteria</taxon>
        <taxon>Bacillati</taxon>
        <taxon>Bacillota</taxon>
        <taxon>Clostridia</taxon>
        <taxon>Eubacteriales</taxon>
        <taxon>Clostridiaceae</taxon>
        <taxon>Clostridium</taxon>
    </lineage>
</organism>
<keyword evidence="2" id="KW-1185">Reference proteome</keyword>
<sequence length="44" mass="5151">MFNPQLCNTSTWSKVLVDNLSEIDKNVYLNRKRAVINLKLMNII</sequence>
<reference evidence="2" key="1">
    <citation type="journal article" date="2019" name="Int. J. Syst. Evol. Microbiol.">
        <title>The Global Catalogue of Microorganisms (GCM) 10K type strain sequencing project: providing services to taxonomists for standard genome sequencing and annotation.</title>
        <authorList>
            <consortium name="The Broad Institute Genomics Platform"/>
            <consortium name="The Broad Institute Genome Sequencing Center for Infectious Disease"/>
            <person name="Wu L."/>
            <person name="Ma J."/>
        </authorList>
    </citation>
    <scope>NUCLEOTIDE SEQUENCE [LARGE SCALE GENOMIC DNA]</scope>
    <source>
        <strain evidence="2">JCM 1417</strain>
    </source>
</reference>
<evidence type="ECO:0000313" key="1">
    <source>
        <dbReference type="EMBL" id="GAA0766196.1"/>
    </source>
</evidence>
<accession>A0ABP3VRV4</accession>
<comment type="caution">
    <text evidence="1">The sequence shown here is derived from an EMBL/GenBank/DDBJ whole genome shotgun (WGS) entry which is preliminary data.</text>
</comment>
<dbReference type="RefSeq" id="WP_343823078.1">
    <property type="nucleotide sequence ID" value="NZ_BAAACI010000001.1"/>
</dbReference>
<evidence type="ECO:0000313" key="2">
    <source>
        <dbReference type="Proteomes" id="UP001501047"/>
    </source>
</evidence>
<gene>
    <name evidence="1" type="ORF">GCM10008908_03610</name>
</gene>
<protein>
    <submittedName>
        <fullName evidence="1">Uncharacterized protein</fullName>
    </submittedName>
</protein>
<dbReference type="Proteomes" id="UP001501047">
    <property type="component" value="Unassembled WGS sequence"/>
</dbReference>